<reference evidence="5 6" key="1">
    <citation type="submission" date="2014-07" db="EMBL/GenBank/DDBJ databases">
        <title>Draft genome of Clostridium celerecrescens 152B isolated from sediments associated with methane hydrate from Krishna Godavari basin.</title>
        <authorList>
            <person name="Honkalas V.S."/>
            <person name="Dabir A.P."/>
            <person name="Arora P."/>
            <person name="Dhakephalkar P.K."/>
        </authorList>
    </citation>
    <scope>NUCLEOTIDE SEQUENCE [LARGE SCALE GENOMIC DNA]</scope>
    <source>
        <strain evidence="5 6">152B</strain>
    </source>
</reference>
<gene>
    <name evidence="5" type="ORF">IO98_03650</name>
</gene>
<dbReference type="InterPro" id="IPR013785">
    <property type="entry name" value="Aldolase_TIM"/>
</dbReference>
<comment type="cofactor">
    <cofactor evidence="1">
        <name>Zn(2+)</name>
        <dbReference type="ChEBI" id="CHEBI:29105"/>
    </cofactor>
</comment>
<dbReference type="GO" id="GO:0043720">
    <property type="term" value="F:3-keto-5-aminohexanoate cleavage activity"/>
    <property type="evidence" value="ECO:0007669"/>
    <property type="project" value="InterPro"/>
</dbReference>
<evidence type="ECO:0000256" key="2">
    <source>
        <dbReference type="ARBA" id="ARBA00022679"/>
    </source>
</evidence>
<proteinExistence type="predicted"/>
<dbReference type="RefSeq" id="WP_038277962.1">
    <property type="nucleotide sequence ID" value="NZ_JPME01000005.1"/>
</dbReference>
<dbReference type="InterPro" id="IPR008567">
    <property type="entry name" value="BKACE"/>
</dbReference>
<evidence type="ECO:0000313" key="5">
    <source>
        <dbReference type="EMBL" id="KEZ91378.1"/>
    </source>
</evidence>
<name>A0A084JQZ4_9FIRM</name>
<keyword evidence="2" id="KW-0808">Transferase</keyword>
<evidence type="ECO:0000256" key="3">
    <source>
        <dbReference type="ARBA" id="ARBA00022723"/>
    </source>
</evidence>
<evidence type="ECO:0000256" key="1">
    <source>
        <dbReference type="ARBA" id="ARBA00001947"/>
    </source>
</evidence>
<dbReference type="OrthoDB" id="63399at2"/>
<keyword evidence="3" id="KW-0479">Metal-binding</keyword>
<accession>A0A084JQZ4</accession>
<dbReference type="STRING" id="29354.IO98_03650"/>
<organism evidence="5 6">
    <name type="scientific">Lacrimispora celerecrescens</name>
    <dbReference type="NCBI Taxonomy" id="29354"/>
    <lineage>
        <taxon>Bacteria</taxon>
        <taxon>Bacillati</taxon>
        <taxon>Bacillota</taxon>
        <taxon>Clostridia</taxon>
        <taxon>Lachnospirales</taxon>
        <taxon>Lachnospiraceae</taxon>
        <taxon>Lacrimispora</taxon>
    </lineage>
</organism>
<evidence type="ECO:0000313" key="6">
    <source>
        <dbReference type="Proteomes" id="UP000028525"/>
    </source>
</evidence>
<keyword evidence="4" id="KW-0862">Zinc</keyword>
<dbReference type="GO" id="GO:0046872">
    <property type="term" value="F:metal ion binding"/>
    <property type="evidence" value="ECO:0007669"/>
    <property type="project" value="UniProtKB-KW"/>
</dbReference>
<protein>
    <submittedName>
        <fullName evidence="5">3-keto-5-aminohexanoate cleavage protein</fullName>
    </submittedName>
</protein>
<comment type="caution">
    <text evidence="5">The sequence shown here is derived from an EMBL/GenBank/DDBJ whole genome shotgun (WGS) entry which is preliminary data.</text>
</comment>
<dbReference type="PANTHER" id="PTHR37418">
    <property type="entry name" value="3-KETO-5-AMINOHEXANOATE CLEAVAGE ENZYME-RELATED"/>
    <property type="match status" value="1"/>
</dbReference>
<evidence type="ECO:0000256" key="4">
    <source>
        <dbReference type="ARBA" id="ARBA00022833"/>
    </source>
</evidence>
<dbReference type="AlphaFoldDB" id="A0A084JQZ4"/>
<sequence length="273" mass="30173">MKKIVISVAPVAADDTLIDPRKIADDVIACSRAGAGMVHLHVRDGNGRLTPDLTLLEETVRYIRSESDIVIQVSTGGVSDLTIKERCTPVFADWVEANSLNVGSVNLGDQVYINPIKDVYYCVEQILNHHKTPEIEVFEIGMIKTAKDLSIKYEFAAPILFSIVLGHMGAAPATVRTLKSMVEALDEFFPEKEKILWGITHAHRTDFQIIKTALDLGASTVRIGFEDSRYLSRETMACTNLQLVEAAAGIVREKKMLPASPDEIRAMLNIRPL</sequence>
<dbReference type="Gene3D" id="3.20.20.70">
    <property type="entry name" value="Aldolase class I"/>
    <property type="match status" value="1"/>
</dbReference>
<keyword evidence="6" id="KW-1185">Reference proteome</keyword>
<dbReference type="Pfam" id="PF05853">
    <property type="entry name" value="BKACE"/>
    <property type="match status" value="1"/>
</dbReference>
<dbReference type="EMBL" id="JPME01000005">
    <property type="protein sequence ID" value="KEZ91378.1"/>
    <property type="molecule type" value="Genomic_DNA"/>
</dbReference>
<dbReference type="Proteomes" id="UP000028525">
    <property type="component" value="Unassembled WGS sequence"/>
</dbReference>
<dbReference type="PANTHER" id="PTHR37418:SF2">
    <property type="entry name" value="3-KETO-5-AMINOHEXANOATE CLEAVAGE ENZYME"/>
    <property type="match status" value="1"/>
</dbReference>